<gene>
    <name evidence="2" type="ORF">SAMN05421640_2982</name>
</gene>
<feature type="signal peptide" evidence="1">
    <location>
        <begin position="1"/>
        <end position="25"/>
    </location>
</feature>
<dbReference type="Proteomes" id="UP000198393">
    <property type="component" value="Unassembled WGS sequence"/>
</dbReference>
<name>A0A239L6T6_EKHLU</name>
<accession>A0A239L6T6</accession>
<protein>
    <submittedName>
        <fullName evidence="2">Uncharacterized protein</fullName>
    </submittedName>
</protein>
<organism evidence="2 3">
    <name type="scientific">Ekhidna lutea</name>
    <dbReference type="NCBI Taxonomy" id="447679"/>
    <lineage>
        <taxon>Bacteria</taxon>
        <taxon>Pseudomonadati</taxon>
        <taxon>Bacteroidota</taxon>
        <taxon>Cytophagia</taxon>
        <taxon>Cytophagales</taxon>
        <taxon>Reichenbachiellaceae</taxon>
        <taxon>Ekhidna</taxon>
    </lineage>
</organism>
<dbReference type="EMBL" id="FZPD01000005">
    <property type="protein sequence ID" value="SNT25573.1"/>
    <property type="molecule type" value="Genomic_DNA"/>
</dbReference>
<reference evidence="2 3" key="1">
    <citation type="submission" date="2017-06" db="EMBL/GenBank/DDBJ databases">
        <authorList>
            <person name="Kim H.J."/>
            <person name="Triplett B.A."/>
        </authorList>
    </citation>
    <scope>NUCLEOTIDE SEQUENCE [LARGE SCALE GENOMIC DNA]</scope>
    <source>
        <strain evidence="2 3">DSM 19307</strain>
    </source>
</reference>
<keyword evidence="3" id="KW-1185">Reference proteome</keyword>
<dbReference type="RefSeq" id="WP_089357677.1">
    <property type="nucleotide sequence ID" value="NZ_FZPD01000005.1"/>
</dbReference>
<evidence type="ECO:0000313" key="2">
    <source>
        <dbReference type="EMBL" id="SNT25573.1"/>
    </source>
</evidence>
<dbReference type="OrthoDB" id="6195245at2"/>
<feature type="chain" id="PRO_5013145133" evidence="1">
    <location>
        <begin position="26"/>
        <end position="415"/>
    </location>
</feature>
<sequence>MKRLTIYLKLAFSATAILFFTSISAQDEGFIYGKVTTEDGDVYEGPIRWGKEEVYWTDMFNTSKRENKNLDYLSSRELDKLEDRYYDNDNLISRFINISWDDDNDGRFVHEFSTEFGNLKSLRMRSSSRVEVELKNGEYIEVSGSGYNDVGAKLRVIDYELGTIQLSWSNIEKVEFLPTPSNLDEKFGEPLYGTVICDLGEFTGFIQWDHDERVGTDVLDGEEDGDDYEIAFEKIASIERDGYSSSIVTLKSGRKLDLRGTNDVDDDNKGIIVTVKGLGRVDIDWDEFDKVTFKEAPNSGPAYSSFSTPKKLTGKVEVDNGDIHTGEIIFDLDEEYTFELLNGENDDVKFIIPFYNVREITPRGSYSSIVTLNDGSEVTLEDGQDVSDKNLGTLIRTKSDRVYVPWDRIKKITLD</sequence>
<proteinExistence type="predicted"/>
<dbReference type="AlphaFoldDB" id="A0A239L6T6"/>
<evidence type="ECO:0000313" key="3">
    <source>
        <dbReference type="Proteomes" id="UP000198393"/>
    </source>
</evidence>
<evidence type="ECO:0000256" key="1">
    <source>
        <dbReference type="SAM" id="SignalP"/>
    </source>
</evidence>
<keyword evidence="1" id="KW-0732">Signal</keyword>